<dbReference type="InterPro" id="IPR001041">
    <property type="entry name" value="2Fe-2S_ferredoxin-type"/>
</dbReference>
<keyword evidence="1" id="KW-0285">Flavoprotein</keyword>
<dbReference type="Gene3D" id="3.40.50.80">
    <property type="entry name" value="Nucleotide-binding domain of ferredoxin-NADP reductase (FNR) module"/>
    <property type="match status" value="1"/>
</dbReference>
<feature type="domain" description="2Fe-2S ferredoxin-type" evidence="7">
    <location>
        <begin position="232"/>
        <end position="317"/>
    </location>
</feature>
<evidence type="ECO:0000259" key="8">
    <source>
        <dbReference type="PROSITE" id="PS51384"/>
    </source>
</evidence>
<keyword evidence="6" id="KW-0411">Iron-sulfur</keyword>
<evidence type="ECO:0000256" key="5">
    <source>
        <dbReference type="ARBA" id="ARBA00023004"/>
    </source>
</evidence>
<evidence type="ECO:0000313" key="10">
    <source>
        <dbReference type="Proteomes" id="UP000529637"/>
    </source>
</evidence>
<dbReference type="InterPro" id="IPR050415">
    <property type="entry name" value="MRET"/>
</dbReference>
<dbReference type="GO" id="GO:0051537">
    <property type="term" value="F:2 iron, 2 sulfur cluster binding"/>
    <property type="evidence" value="ECO:0007669"/>
    <property type="project" value="UniProtKB-KW"/>
</dbReference>
<dbReference type="GO" id="GO:0016491">
    <property type="term" value="F:oxidoreductase activity"/>
    <property type="evidence" value="ECO:0007669"/>
    <property type="project" value="UniProtKB-KW"/>
</dbReference>
<dbReference type="Gene3D" id="3.10.20.30">
    <property type="match status" value="1"/>
</dbReference>
<dbReference type="EMBL" id="JABWMJ010000009">
    <property type="protein sequence ID" value="NUZ07687.1"/>
    <property type="molecule type" value="Genomic_DNA"/>
</dbReference>
<evidence type="ECO:0000259" key="7">
    <source>
        <dbReference type="PROSITE" id="PS51085"/>
    </source>
</evidence>
<dbReference type="CDD" id="cd00207">
    <property type="entry name" value="fer2"/>
    <property type="match status" value="1"/>
</dbReference>
<dbReference type="InterPro" id="IPR036010">
    <property type="entry name" value="2Fe-2S_ferredoxin-like_sf"/>
</dbReference>
<dbReference type="PROSITE" id="PS51384">
    <property type="entry name" value="FAD_FR"/>
    <property type="match status" value="1"/>
</dbReference>
<name>A0A7Y6NR50_9BURK</name>
<dbReference type="Proteomes" id="UP000529637">
    <property type="component" value="Unassembled WGS sequence"/>
</dbReference>
<dbReference type="InterPro" id="IPR039261">
    <property type="entry name" value="FNR_nucleotide-bd"/>
</dbReference>
<dbReference type="PANTHER" id="PTHR47354:SF1">
    <property type="entry name" value="CARNITINE MONOOXYGENASE REDUCTASE SUBUNIT"/>
    <property type="match status" value="1"/>
</dbReference>
<dbReference type="SUPFAM" id="SSF52343">
    <property type="entry name" value="Ferredoxin reductase-like, C-terminal NADP-linked domain"/>
    <property type="match status" value="1"/>
</dbReference>
<dbReference type="SUPFAM" id="SSF63380">
    <property type="entry name" value="Riboflavin synthase domain-like"/>
    <property type="match status" value="1"/>
</dbReference>
<dbReference type="PANTHER" id="PTHR47354">
    <property type="entry name" value="NADH OXIDOREDUCTASE HCR"/>
    <property type="match status" value="1"/>
</dbReference>
<dbReference type="InterPro" id="IPR017927">
    <property type="entry name" value="FAD-bd_FR_type"/>
</dbReference>
<dbReference type="AlphaFoldDB" id="A0A7Y6NR50"/>
<dbReference type="InterPro" id="IPR006058">
    <property type="entry name" value="2Fe2S_fd_BS"/>
</dbReference>
<dbReference type="Gene3D" id="2.40.30.10">
    <property type="entry name" value="Translation factors"/>
    <property type="match status" value="1"/>
</dbReference>
<dbReference type="PROSITE" id="PS00197">
    <property type="entry name" value="2FE2S_FER_1"/>
    <property type="match status" value="1"/>
</dbReference>
<keyword evidence="10" id="KW-1185">Reference proteome</keyword>
<accession>A0A7Y6NR50</accession>
<organism evidence="9 10">
    <name type="scientific">Piscinibacter koreensis</name>
    <dbReference type="NCBI Taxonomy" id="2742824"/>
    <lineage>
        <taxon>Bacteria</taxon>
        <taxon>Pseudomonadati</taxon>
        <taxon>Pseudomonadota</taxon>
        <taxon>Betaproteobacteria</taxon>
        <taxon>Burkholderiales</taxon>
        <taxon>Sphaerotilaceae</taxon>
        <taxon>Piscinibacter</taxon>
    </lineage>
</organism>
<dbReference type="GO" id="GO:0046872">
    <property type="term" value="F:metal ion binding"/>
    <property type="evidence" value="ECO:0007669"/>
    <property type="project" value="UniProtKB-KW"/>
</dbReference>
<sequence>MLKARVVAIREEAIDIKSFELVGADEEALPLFTPGSHIDVHVAPGLVRQYSLCNAPSETDCYRIAVKRESDSRGGSSFLHSSLCVGDVIEIGAPRNNFALKPPRGPVLLVGAGIGVTPLLSMALHLQEEGAAYSLHYFTRSIAHTAFHSLLSERRFLGRVDFHYATEPDAVRAYLRRLLWNRPEGAELYLCGPRPFMDLVESTAASTWPPDSVHLEYFSAGTAALAGPRDSFIIRLARTGGEHLVGADQTIAGVLRDAGVAIETSCEQGVCGTCLTGVLSGVPDHRDVFLTDEEQAAGDKIMCCVSRAKTAVLELDI</sequence>
<dbReference type="InterPro" id="IPR012675">
    <property type="entry name" value="Beta-grasp_dom_sf"/>
</dbReference>
<proteinExistence type="predicted"/>
<comment type="caution">
    <text evidence="9">The sequence shown here is derived from an EMBL/GenBank/DDBJ whole genome shotgun (WGS) entry which is preliminary data.</text>
</comment>
<gene>
    <name evidence="9" type="ORF">HQN59_18140</name>
</gene>
<evidence type="ECO:0000256" key="6">
    <source>
        <dbReference type="ARBA" id="ARBA00023014"/>
    </source>
</evidence>
<evidence type="ECO:0000313" key="9">
    <source>
        <dbReference type="EMBL" id="NUZ07687.1"/>
    </source>
</evidence>
<reference evidence="9 10" key="1">
    <citation type="submission" date="2020-06" db="EMBL/GenBank/DDBJ databases">
        <title>Schlegella sp. ID0723 isolated from air conditioner.</title>
        <authorList>
            <person name="Kim D.Y."/>
            <person name="Kim D.-U."/>
        </authorList>
    </citation>
    <scope>NUCLEOTIDE SEQUENCE [LARGE SCALE GENOMIC DNA]</scope>
    <source>
        <strain evidence="9 10">ID0723</strain>
    </source>
</reference>
<feature type="domain" description="FAD-binding FR-type" evidence="8">
    <location>
        <begin position="1"/>
        <end position="101"/>
    </location>
</feature>
<evidence type="ECO:0000256" key="3">
    <source>
        <dbReference type="ARBA" id="ARBA00022723"/>
    </source>
</evidence>
<keyword evidence="5" id="KW-0408">Iron</keyword>
<protein>
    <submittedName>
        <fullName evidence="9">Oxidoreductase</fullName>
    </submittedName>
</protein>
<dbReference type="Pfam" id="PF00111">
    <property type="entry name" value="Fer2"/>
    <property type="match status" value="1"/>
</dbReference>
<dbReference type="CDD" id="cd06185">
    <property type="entry name" value="PDR_like"/>
    <property type="match status" value="1"/>
</dbReference>
<dbReference type="PROSITE" id="PS51085">
    <property type="entry name" value="2FE2S_FER_2"/>
    <property type="match status" value="1"/>
</dbReference>
<evidence type="ECO:0000256" key="4">
    <source>
        <dbReference type="ARBA" id="ARBA00023002"/>
    </source>
</evidence>
<dbReference type="InterPro" id="IPR017938">
    <property type="entry name" value="Riboflavin_synthase-like_b-brl"/>
</dbReference>
<keyword evidence="3" id="KW-0479">Metal-binding</keyword>
<dbReference type="SUPFAM" id="SSF54292">
    <property type="entry name" value="2Fe-2S ferredoxin-like"/>
    <property type="match status" value="1"/>
</dbReference>
<keyword evidence="2" id="KW-0001">2Fe-2S</keyword>
<evidence type="ECO:0000256" key="1">
    <source>
        <dbReference type="ARBA" id="ARBA00022630"/>
    </source>
</evidence>
<dbReference type="PRINTS" id="PR00409">
    <property type="entry name" value="PHDIOXRDTASE"/>
</dbReference>
<keyword evidence="4" id="KW-0560">Oxidoreductase</keyword>
<evidence type="ECO:0000256" key="2">
    <source>
        <dbReference type="ARBA" id="ARBA00022714"/>
    </source>
</evidence>